<sequence length="165" mass="18810">MYKVGDTRPIPSPNDAQLERLTSLTERAHRRSRQRNKIAKEETRILDAKEQIMAVNQFDYATQRQLNQMVGQLERLNDVLIDVLNEEEMDAIEEERIWSQMGREVFILVARSQRGVVDGDDNVVSFSFGIERNRKGATVARVDHCDGVREIQQEAFGAHDVGAVG</sequence>
<organism evidence="1">
    <name type="scientific">Penicillium chrysogenum</name>
    <name type="common">Penicillium notatum</name>
    <dbReference type="NCBI Taxonomy" id="5076"/>
    <lineage>
        <taxon>Eukaryota</taxon>
        <taxon>Fungi</taxon>
        <taxon>Dikarya</taxon>
        <taxon>Ascomycota</taxon>
        <taxon>Pezizomycotina</taxon>
        <taxon>Eurotiomycetes</taxon>
        <taxon>Eurotiomycetidae</taxon>
        <taxon>Eurotiales</taxon>
        <taxon>Aspergillaceae</taxon>
        <taxon>Penicillium</taxon>
        <taxon>Penicillium chrysogenum species complex</taxon>
    </lineage>
</organism>
<evidence type="ECO:0000313" key="1">
    <source>
        <dbReference type="EMBL" id="KZN94417.1"/>
    </source>
</evidence>
<proteinExistence type="predicted"/>
<dbReference type="AlphaFoldDB" id="A0A161ZNX0"/>
<reference evidence="1" key="1">
    <citation type="journal article" date="2014" name="Genome Announc.">
        <title>Complete sequencing and chromosome-scale genome assembly of the industrial progenitor strain P2niaD18 from the penicillin producer Penicillium chrysogenum.</title>
        <authorList>
            <person name="Specht T."/>
            <person name="Dahlmann T.A."/>
            <person name="Zadra I."/>
            <person name="Kurnsteiner H."/>
            <person name="Kuck U."/>
        </authorList>
    </citation>
    <scope>NUCLEOTIDE SEQUENCE [LARGE SCALE GENOMIC DNA]</scope>
    <source>
        <strain evidence="1">P2niaD18</strain>
    </source>
</reference>
<dbReference type="EMBL" id="CM002798">
    <property type="protein sequence ID" value="KZN94417.1"/>
    <property type="molecule type" value="Genomic_DNA"/>
</dbReference>
<name>A0A161ZNX0_PENCH</name>
<dbReference type="Proteomes" id="UP000076449">
    <property type="component" value="Chromosome I"/>
</dbReference>
<accession>A0A161ZNX0</accession>
<protein>
    <submittedName>
        <fullName evidence="1">Uncharacterized protein</fullName>
    </submittedName>
</protein>
<gene>
    <name evidence="1" type="ORF">EN45_046140</name>
</gene>